<evidence type="ECO:0000256" key="8">
    <source>
        <dbReference type="SAM" id="MobiDB-lite"/>
    </source>
</evidence>
<evidence type="ECO:0000256" key="1">
    <source>
        <dbReference type="ARBA" id="ARBA00004123"/>
    </source>
</evidence>
<keyword evidence="4" id="KW-0805">Transcription regulation</keyword>
<evidence type="ECO:0000256" key="3">
    <source>
        <dbReference type="ARBA" id="ARBA00022724"/>
    </source>
</evidence>
<feature type="domain" description="Paired" evidence="9">
    <location>
        <begin position="98"/>
        <end position="234"/>
    </location>
</feature>
<evidence type="ECO:0000259" key="9">
    <source>
        <dbReference type="PROSITE" id="PS51057"/>
    </source>
</evidence>
<evidence type="ECO:0000256" key="5">
    <source>
        <dbReference type="ARBA" id="ARBA00023125"/>
    </source>
</evidence>
<accession>A0A914BY56</accession>
<dbReference type="PANTHER" id="PTHR45636:SF42">
    <property type="entry name" value="PROTEIN CBR-NPAX-1"/>
    <property type="match status" value="1"/>
</dbReference>
<evidence type="ECO:0000256" key="4">
    <source>
        <dbReference type="ARBA" id="ARBA00023015"/>
    </source>
</evidence>
<dbReference type="SMART" id="SM00351">
    <property type="entry name" value="PAX"/>
    <property type="match status" value="1"/>
</dbReference>
<dbReference type="GO" id="GO:0000981">
    <property type="term" value="F:DNA-binding transcription factor activity, RNA polymerase II-specific"/>
    <property type="evidence" value="ECO:0007669"/>
    <property type="project" value="TreeGrafter"/>
</dbReference>
<dbReference type="Proteomes" id="UP000887540">
    <property type="component" value="Unplaced"/>
</dbReference>
<keyword evidence="7" id="KW-0539">Nucleus</keyword>
<dbReference type="WBParaSite" id="ACRNAN_Path_1250.g4877.t1">
    <property type="protein sequence ID" value="ACRNAN_Path_1250.g4877.t1"/>
    <property type="gene ID" value="ACRNAN_Path_1250.g4877"/>
</dbReference>
<dbReference type="InterPro" id="IPR036388">
    <property type="entry name" value="WH-like_DNA-bd_sf"/>
</dbReference>
<dbReference type="Gene3D" id="1.10.10.10">
    <property type="entry name" value="Winged helix-like DNA-binding domain superfamily/Winged helix DNA-binding domain"/>
    <property type="match status" value="1"/>
</dbReference>
<comment type="subcellular location">
    <subcellularLocation>
        <location evidence="1">Nucleus</location>
    </subcellularLocation>
</comment>
<sequence length="243" mass="27113">MHPTLAGNEGVQPRSHILSLGDFSWEYATYLLLNQTTVSRDQQLIPNPIFPLPFVPQFLPANINFKANSSDFKQQSSEPSASNQAPSNVTQRDQLTHVTISKNKLGRSYNPGRPLGMADRQRILQLYEKGHKISHIARIIGVTHSCVSKIMTRYRRTGSMHPRSAQQSKKLNLFDNVQTSILPIPRPLLTLPTTVSLNPNFRHVPSPLSISSQVSSTTDTALPDSFIHKPIPIKSYSITTLLN</sequence>
<dbReference type="InterPro" id="IPR043565">
    <property type="entry name" value="PAX_fam"/>
</dbReference>
<organism evidence="10 11">
    <name type="scientific">Acrobeloides nanus</name>
    <dbReference type="NCBI Taxonomy" id="290746"/>
    <lineage>
        <taxon>Eukaryota</taxon>
        <taxon>Metazoa</taxon>
        <taxon>Ecdysozoa</taxon>
        <taxon>Nematoda</taxon>
        <taxon>Chromadorea</taxon>
        <taxon>Rhabditida</taxon>
        <taxon>Tylenchina</taxon>
        <taxon>Cephalobomorpha</taxon>
        <taxon>Cephaloboidea</taxon>
        <taxon>Cephalobidae</taxon>
        <taxon>Acrobeloides</taxon>
    </lineage>
</organism>
<dbReference type="InterPro" id="IPR001523">
    <property type="entry name" value="Paired_dom"/>
</dbReference>
<dbReference type="AlphaFoldDB" id="A0A914BY56"/>
<keyword evidence="5" id="KW-0238">DNA-binding</keyword>
<keyword evidence="2" id="KW-0217">Developmental protein</keyword>
<proteinExistence type="predicted"/>
<dbReference type="PRINTS" id="PR00027">
    <property type="entry name" value="PAIREDBOX"/>
</dbReference>
<name>A0A914BY56_9BILA</name>
<evidence type="ECO:0000313" key="11">
    <source>
        <dbReference type="WBParaSite" id="ACRNAN_Path_1250.g4877.t1"/>
    </source>
</evidence>
<dbReference type="GO" id="GO:0005634">
    <property type="term" value="C:nucleus"/>
    <property type="evidence" value="ECO:0007669"/>
    <property type="project" value="UniProtKB-SubCell"/>
</dbReference>
<dbReference type="SUPFAM" id="SSF46689">
    <property type="entry name" value="Homeodomain-like"/>
    <property type="match status" value="1"/>
</dbReference>
<keyword evidence="6" id="KW-0804">Transcription</keyword>
<dbReference type="PANTHER" id="PTHR45636">
    <property type="entry name" value="PAIRED BOX PROTEIN PAX-6-RELATED-RELATED"/>
    <property type="match status" value="1"/>
</dbReference>
<evidence type="ECO:0000256" key="6">
    <source>
        <dbReference type="ARBA" id="ARBA00023163"/>
    </source>
</evidence>
<reference evidence="11" key="1">
    <citation type="submission" date="2022-11" db="UniProtKB">
        <authorList>
            <consortium name="WormBaseParasite"/>
        </authorList>
    </citation>
    <scope>IDENTIFICATION</scope>
</reference>
<evidence type="ECO:0000256" key="2">
    <source>
        <dbReference type="ARBA" id="ARBA00022473"/>
    </source>
</evidence>
<evidence type="ECO:0000256" key="7">
    <source>
        <dbReference type="ARBA" id="ARBA00023242"/>
    </source>
</evidence>
<keyword evidence="3" id="KW-0563">Paired box</keyword>
<dbReference type="InterPro" id="IPR009057">
    <property type="entry name" value="Homeodomain-like_sf"/>
</dbReference>
<evidence type="ECO:0000313" key="10">
    <source>
        <dbReference type="Proteomes" id="UP000887540"/>
    </source>
</evidence>
<dbReference type="PROSITE" id="PS51057">
    <property type="entry name" value="PAIRED_2"/>
    <property type="match status" value="1"/>
</dbReference>
<dbReference type="Pfam" id="PF00292">
    <property type="entry name" value="PAX"/>
    <property type="match status" value="1"/>
</dbReference>
<dbReference type="GO" id="GO:0000978">
    <property type="term" value="F:RNA polymerase II cis-regulatory region sequence-specific DNA binding"/>
    <property type="evidence" value="ECO:0007669"/>
    <property type="project" value="TreeGrafter"/>
</dbReference>
<protein>
    <submittedName>
        <fullName evidence="11">Paired domain-containing protein</fullName>
    </submittedName>
</protein>
<feature type="region of interest" description="Disordered" evidence="8">
    <location>
        <begin position="70"/>
        <end position="94"/>
    </location>
</feature>
<keyword evidence="10" id="KW-1185">Reference proteome</keyword>